<evidence type="ECO:0000313" key="2">
    <source>
        <dbReference type="EMBL" id="KAG4422417.1"/>
    </source>
</evidence>
<sequence>MSTSTSLMTTFCIPARRRANAMVNGVAEERSVRKYTVPSPAMATNPPSRETYPSPNSKPRLQRRLAFTVLPTIFDDVVLEVPPRSVLPNLQESLGQHAPCLDAQNTLWTQMVDEEKELGDTHRALLDTERELAAPASNEDQSGAEATPLSPLEEQAACL</sequence>
<name>A0A8H7WCP4_9HELO</name>
<evidence type="ECO:0000313" key="3">
    <source>
        <dbReference type="Proteomes" id="UP000664132"/>
    </source>
</evidence>
<gene>
    <name evidence="2" type="ORF">IFR04_004441</name>
</gene>
<feature type="region of interest" description="Disordered" evidence="1">
    <location>
        <begin position="131"/>
        <end position="159"/>
    </location>
</feature>
<dbReference type="Proteomes" id="UP000664132">
    <property type="component" value="Unassembled WGS sequence"/>
</dbReference>
<evidence type="ECO:0000256" key="1">
    <source>
        <dbReference type="SAM" id="MobiDB-lite"/>
    </source>
</evidence>
<accession>A0A8H7WCP4</accession>
<protein>
    <submittedName>
        <fullName evidence="2">Uncharacterized protein</fullName>
    </submittedName>
</protein>
<comment type="caution">
    <text evidence="2">The sequence shown here is derived from an EMBL/GenBank/DDBJ whole genome shotgun (WGS) entry which is preliminary data.</text>
</comment>
<feature type="region of interest" description="Disordered" evidence="1">
    <location>
        <begin position="36"/>
        <end position="58"/>
    </location>
</feature>
<dbReference type="AlphaFoldDB" id="A0A8H7WCP4"/>
<keyword evidence="3" id="KW-1185">Reference proteome</keyword>
<reference evidence="2" key="1">
    <citation type="submission" date="2021-02" db="EMBL/GenBank/DDBJ databases">
        <title>Genome sequence Cadophora malorum strain M34.</title>
        <authorList>
            <person name="Stefanovic E."/>
            <person name="Vu D."/>
            <person name="Scully C."/>
            <person name="Dijksterhuis J."/>
            <person name="Roader J."/>
            <person name="Houbraken J."/>
        </authorList>
    </citation>
    <scope>NUCLEOTIDE SEQUENCE</scope>
    <source>
        <strain evidence="2">M34</strain>
    </source>
</reference>
<organism evidence="2 3">
    <name type="scientific">Cadophora malorum</name>
    <dbReference type="NCBI Taxonomy" id="108018"/>
    <lineage>
        <taxon>Eukaryota</taxon>
        <taxon>Fungi</taxon>
        <taxon>Dikarya</taxon>
        <taxon>Ascomycota</taxon>
        <taxon>Pezizomycotina</taxon>
        <taxon>Leotiomycetes</taxon>
        <taxon>Helotiales</taxon>
        <taxon>Ploettnerulaceae</taxon>
        <taxon>Cadophora</taxon>
    </lineage>
</organism>
<dbReference type="EMBL" id="JAFJYH010000049">
    <property type="protein sequence ID" value="KAG4422417.1"/>
    <property type="molecule type" value="Genomic_DNA"/>
</dbReference>
<proteinExistence type="predicted"/>
<feature type="compositionally biased region" description="Polar residues" evidence="1">
    <location>
        <begin position="45"/>
        <end position="58"/>
    </location>
</feature>